<keyword evidence="3" id="KW-1185">Reference proteome</keyword>
<feature type="region of interest" description="Disordered" evidence="1">
    <location>
        <begin position="132"/>
        <end position="166"/>
    </location>
</feature>
<comment type="caution">
    <text evidence="2">The sequence shown here is derived from an EMBL/GenBank/DDBJ whole genome shotgun (WGS) entry which is preliminary data.</text>
</comment>
<evidence type="ECO:0000313" key="3">
    <source>
        <dbReference type="Proteomes" id="UP001596540"/>
    </source>
</evidence>
<evidence type="ECO:0000313" key="2">
    <source>
        <dbReference type="EMBL" id="MFC7331221.1"/>
    </source>
</evidence>
<gene>
    <name evidence="2" type="ORF">ACFQRF_26120</name>
</gene>
<name>A0ABW2KPJ9_9ACTN</name>
<protein>
    <submittedName>
        <fullName evidence="2">Uncharacterized protein</fullName>
    </submittedName>
</protein>
<feature type="compositionally biased region" description="Low complexity" evidence="1">
    <location>
        <begin position="48"/>
        <end position="66"/>
    </location>
</feature>
<evidence type="ECO:0000256" key="1">
    <source>
        <dbReference type="SAM" id="MobiDB-lite"/>
    </source>
</evidence>
<feature type="compositionally biased region" description="Polar residues" evidence="1">
    <location>
        <begin position="136"/>
        <end position="157"/>
    </location>
</feature>
<accession>A0ABW2KPJ9</accession>
<dbReference type="Proteomes" id="UP001596540">
    <property type="component" value="Unassembled WGS sequence"/>
</dbReference>
<proteinExistence type="predicted"/>
<sequence length="166" mass="16765">MAFFVPILIAGAAAVGGFLADKGLEAAWDGAFGDDEEKNDEQTQNNSENADGQDQGQNQQEGQDNGLPNVLGGNFIQAIIGILGSLVSGLGNLFDGSDNTEAQQANATPALHSGQQDSPYGVSSAVGAVHAPAGDGQNTVQTSGALQSGWQGSASDLTTEDMALTA</sequence>
<dbReference type="EMBL" id="JBHTBH010000017">
    <property type="protein sequence ID" value="MFC7331221.1"/>
    <property type="molecule type" value="Genomic_DNA"/>
</dbReference>
<feature type="region of interest" description="Disordered" evidence="1">
    <location>
        <begin position="32"/>
        <end position="68"/>
    </location>
</feature>
<organism evidence="2 3">
    <name type="scientific">Marinactinospora rubrisoli</name>
    <dbReference type="NCBI Taxonomy" id="2715399"/>
    <lineage>
        <taxon>Bacteria</taxon>
        <taxon>Bacillati</taxon>
        <taxon>Actinomycetota</taxon>
        <taxon>Actinomycetes</taxon>
        <taxon>Streptosporangiales</taxon>
        <taxon>Nocardiopsidaceae</taxon>
        <taxon>Marinactinospora</taxon>
    </lineage>
</organism>
<reference evidence="3" key="1">
    <citation type="journal article" date="2019" name="Int. J. Syst. Evol. Microbiol.">
        <title>The Global Catalogue of Microorganisms (GCM) 10K type strain sequencing project: providing services to taxonomists for standard genome sequencing and annotation.</title>
        <authorList>
            <consortium name="The Broad Institute Genomics Platform"/>
            <consortium name="The Broad Institute Genome Sequencing Center for Infectious Disease"/>
            <person name="Wu L."/>
            <person name="Ma J."/>
        </authorList>
    </citation>
    <scope>NUCLEOTIDE SEQUENCE [LARGE SCALE GENOMIC DNA]</scope>
    <source>
        <strain evidence="3">CGMCC 4.7382</strain>
    </source>
</reference>
<dbReference type="RefSeq" id="WP_379873925.1">
    <property type="nucleotide sequence ID" value="NZ_JBHTBH010000017.1"/>
</dbReference>